<comment type="similarity">
    <text evidence="1">Belongs to the caleosin family.</text>
</comment>
<keyword evidence="2" id="KW-0472">Membrane</keyword>
<dbReference type="GO" id="GO:0005509">
    <property type="term" value="F:calcium ion binding"/>
    <property type="evidence" value="ECO:0007669"/>
    <property type="project" value="TreeGrafter"/>
</dbReference>
<dbReference type="Pfam" id="PF05042">
    <property type="entry name" value="Caleosin"/>
    <property type="match status" value="1"/>
</dbReference>
<reference evidence="3 4" key="1">
    <citation type="submission" date="2019-01" db="EMBL/GenBank/DDBJ databases">
        <title>Genome sequencing of the rare red list fungi Fomitopsis rosea.</title>
        <authorList>
            <person name="Buettner E."/>
            <person name="Kellner H."/>
        </authorList>
    </citation>
    <scope>NUCLEOTIDE SEQUENCE [LARGE SCALE GENOMIC DNA]</scope>
    <source>
        <strain evidence="3 4">DSM 105464</strain>
    </source>
</reference>
<organism evidence="3 4">
    <name type="scientific">Rhodofomes roseus</name>
    <dbReference type="NCBI Taxonomy" id="34475"/>
    <lineage>
        <taxon>Eukaryota</taxon>
        <taxon>Fungi</taxon>
        <taxon>Dikarya</taxon>
        <taxon>Basidiomycota</taxon>
        <taxon>Agaricomycotina</taxon>
        <taxon>Agaricomycetes</taxon>
        <taxon>Polyporales</taxon>
        <taxon>Rhodofomes</taxon>
    </lineage>
</organism>
<evidence type="ECO:0000256" key="2">
    <source>
        <dbReference type="SAM" id="Phobius"/>
    </source>
</evidence>
<name>A0A4Y9Z0B7_9APHY</name>
<sequence>MIPNGKSTSLPDSDIVYDHDHLGTVASHAPETLKRPYRLNTDTSIEKPYVARASYAPDVEHPQGTPVHAQKYKDYQSVLQQHCLFWDRDGDGQIWPWDTYIGFRDLGFNIIFSLFAVYVINVCFSFPTRLAHSYLPDPFFRFYLPGAHKSKHGSDSGVYDTEGRFIPSRFEDMFTKYAYSAAPADSLSGHELFRLIRGQRVAVDPKGGRISKDDLRRVYDGSLFWEIKARRQTKEGWNKGWGLGGDGFVGGEKLLPFRL</sequence>
<keyword evidence="2" id="KW-0812">Transmembrane</keyword>
<dbReference type="PANTHER" id="PTHR31495">
    <property type="entry name" value="PEROXYGENASE 3-RELATED"/>
    <property type="match status" value="1"/>
</dbReference>
<evidence type="ECO:0000256" key="1">
    <source>
        <dbReference type="ARBA" id="ARBA00006765"/>
    </source>
</evidence>
<comment type="caution">
    <text evidence="3">The sequence shown here is derived from an EMBL/GenBank/DDBJ whole genome shotgun (WGS) entry which is preliminary data.</text>
</comment>
<dbReference type="EMBL" id="SEKV01000056">
    <property type="protein sequence ID" value="TFY67358.1"/>
    <property type="molecule type" value="Genomic_DNA"/>
</dbReference>
<keyword evidence="2" id="KW-1133">Transmembrane helix</keyword>
<dbReference type="Proteomes" id="UP000298390">
    <property type="component" value="Unassembled WGS sequence"/>
</dbReference>
<proteinExistence type="inferred from homology"/>
<dbReference type="PANTHER" id="PTHR31495:SF0">
    <property type="entry name" value="BINDING PROTEIN CALEOSIN, PUTATIVE (AFU_ORTHOLOGUE AFUA_5G13750)-RELATED"/>
    <property type="match status" value="1"/>
</dbReference>
<feature type="transmembrane region" description="Helical" evidence="2">
    <location>
        <begin position="106"/>
        <end position="126"/>
    </location>
</feature>
<dbReference type="STRING" id="34475.A0A4Y9Z0B7"/>
<dbReference type="AlphaFoldDB" id="A0A4Y9Z0B7"/>
<accession>A0A4Y9Z0B7</accession>
<dbReference type="GO" id="GO:0004497">
    <property type="term" value="F:monooxygenase activity"/>
    <property type="evidence" value="ECO:0007669"/>
    <property type="project" value="TreeGrafter"/>
</dbReference>
<evidence type="ECO:0000313" key="4">
    <source>
        <dbReference type="Proteomes" id="UP000298390"/>
    </source>
</evidence>
<dbReference type="InterPro" id="IPR007736">
    <property type="entry name" value="Caleosin-related"/>
</dbReference>
<evidence type="ECO:0000313" key="3">
    <source>
        <dbReference type="EMBL" id="TFY67358.1"/>
    </source>
</evidence>
<gene>
    <name evidence="3" type="ORF">EVJ58_g1681</name>
</gene>
<protein>
    <submittedName>
        <fullName evidence="3">Uncharacterized protein</fullName>
    </submittedName>
</protein>